<keyword evidence="3" id="KW-1185">Reference proteome</keyword>
<evidence type="ECO:0000259" key="1">
    <source>
        <dbReference type="Pfam" id="PF13794"/>
    </source>
</evidence>
<name>A0ABS5VF22_9MICO</name>
<reference evidence="2 3" key="1">
    <citation type="submission" date="2021-05" db="EMBL/GenBank/DDBJ databases">
        <title>Whole genome sequence of Curtobacterium flaccumfaciens pv. flaccumfaciens strain CFBP 8819.</title>
        <authorList>
            <person name="Osdaghi E."/>
            <person name="Taghouti G."/>
            <person name="Portier P."/>
            <person name="Fazliarab A."/>
            <person name="Taghavi S.M."/>
            <person name="Briand M."/>
            <person name="Le-Saux M."/>
            <person name="Jacques M.-A."/>
        </authorList>
    </citation>
    <scope>NUCLEOTIDE SEQUENCE [LARGE SCALE GENOMIC DNA]</scope>
    <source>
        <strain evidence="2 3">CFBP 8819</strain>
    </source>
</reference>
<organism evidence="2 3">
    <name type="scientific">Curtobacterium aurantiacum</name>
    <dbReference type="NCBI Taxonomy" id="3236919"/>
    <lineage>
        <taxon>Bacteria</taxon>
        <taxon>Bacillati</taxon>
        <taxon>Actinomycetota</taxon>
        <taxon>Actinomycetes</taxon>
        <taxon>Micrococcales</taxon>
        <taxon>Microbacteriaceae</taxon>
        <taxon>Curtobacterium</taxon>
    </lineage>
</organism>
<dbReference type="InterPro" id="IPR012347">
    <property type="entry name" value="Ferritin-like"/>
</dbReference>
<sequence>MGPSSGARRGAWGSRAVRSGRLAGRPAGPSGCALYAGRVVSWWNRKRAAQLAAAWLASRNPRGAAQVKRLALDDVSPELDVYLGQAAYLQLSVYETMGRAGASAPTLSGRLVTGVLATTALERHRTIVAEIERLGEDPAALMAPHREAIDLFLERTSGADWYESMLTGYVTAGILNDLFGNLLRSLPVDVRQRLRSVFDAREEAAVVVELTAHIEDDPQIGSRLAMWGRRLVGDTLLVARSALASHAREDQERLEPVWTELIAAHTRRMDALGLTA</sequence>
<dbReference type="Pfam" id="PF13794">
    <property type="entry name" value="MiaE_2"/>
    <property type="match status" value="1"/>
</dbReference>
<evidence type="ECO:0000313" key="3">
    <source>
        <dbReference type="Proteomes" id="UP001519641"/>
    </source>
</evidence>
<dbReference type="InterPro" id="IPR059125">
    <property type="entry name" value="Ferritin_actino"/>
</dbReference>
<feature type="domain" description="Ferritin-like" evidence="1">
    <location>
        <begin position="83"/>
        <end position="246"/>
    </location>
</feature>
<accession>A0ABS5VF22</accession>
<dbReference type="Proteomes" id="UP001519641">
    <property type="component" value="Unassembled WGS sequence"/>
</dbReference>
<gene>
    <name evidence="2" type="ORF">KK097_06140</name>
</gene>
<protein>
    <submittedName>
        <fullName evidence="2">Ferritin-like domain-containing protein</fullName>
    </submittedName>
</protein>
<proteinExistence type="predicted"/>
<evidence type="ECO:0000313" key="2">
    <source>
        <dbReference type="EMBL" id="MBT1587393.1"/>
    </source>
</evidence>
<dbReference type="EMBL" id="JAHEWS010000007">
    <property type="protein sequence ID" value="MBT1587393.1"/>
    <property type="molecule type" value="Genomic_DNA"/>
</dbReference>
<dbReference type="Gene3D" id="1.20.1260.10">
    <property type="match status" value="1"/>
</dbReference>
<comment type="caution">
    <text evidence="2">The sequence shown here is derived from an EMBL/GenBank/DDBJ whole genome shotgun (WGS) entry which is preliminary data.</text>
</comment>